<accession>A0A6S6SLS9</accession>
<name>A0A6S6SLS9_9BACT</name>
<evidence type="ECO:0000259" key="1">
    <source>
        <dbReference type="SMART" id="SM00670"/>
    </source>
</evidence>
<protein>
    <recommendedName>
        <fullName evidence="1">PIN domain-containing protein</fullName>
    </recommendedName>
</protein>
<dbReference type="Pfam" id="PF01850">
    <property type="entry name" value="PIN"/>
    <property type="match status" value="1"/>
</dbReference>
<dbReference type="InterPro" id="IPR029060">
    <property type="entry name" value="PIN-like_dom_sf"/>
</dbReference>
<dbReference type="InterPro" id="IPR002716">
    <property type="entry name" value="PIN_dom"/>
</dbReference>
<dbReference type="SUPFAM" id="SSF88723">
    <property type="entry name" value="PIN domain-like"/>
    <property type="match status" value="1"/>
</dbReference>
<dbReference type="EMBL" id="CACVAU010000018">
    <property type="protein sequence ID" value="CAA6805741.1"/>
    <property type="molecule type" value="Genomic_DNA"/>
</dbReference>
<gene>
    <name evidence="2" type="ORF">HELGO_WM33313</name>
</gene>
<organism evidence="2">
    <name type="scientific">uncultured Sulfurovum sp</name>
    <dbReference type="NCBI Taxonomy" id="269237"/>
    <lineage>
        <taxon>Bacteria</taxon>
        <taxon>Pseudomonadati</taxon>
        <taxon>Campylobacterota</taxon>
        <taxon>Epsilonproteobacteria</taxon>
        <taxon>Campylobacterales</taxon>
        <taxon>Sulfurovaceae</taxon>
        <taxon>Sulfurovum</taxon>
        <taxon>environmental samples</taxon>
    </lineage>
</organism>
<reference evidence="2" key="1">
    <citation type="submission" date="2020-01" db="EMBL/GenBank/DDBJ databases">
        <authorList>
            <person name="Meier V. D."/>
            <person name="Meier V D."/>
        </authorList>
    </citation>
    <scope>NUCLEOTIDE SEQUENCE</scope>
    <source>
        <strain evidence="2">HLG_WM_MAG_05</strain>
    </source>
</reference>
<feature type="domain" description="PIN" evidence="1">
    <location>
        <begin position="1"/>
        <end position="124"/>
    </location>
</feature>
<dbReference type="CDD" id="cd09854">
    <property type="entry name" value="PIN_VapC-like"/>
    <property type="match status" value="1"/>
</dbReference>
<proteinExistence type="predicted"/>
<dbReference type="SMART" id="SM00670">
    <property type="entry name" value="PINc"/>
    <property type="match status" value="1"/>
</dbReference>
<sequence length="137" mass="15968">MMVYFDTNVLIYAFSKNVDNEKQKALSIKLLEEAIESNTLIVSELILSEFAFISHKLNEDKNEIDDNLEFLSSYLKLSDYSIHQRMLEILKETSLYISSFDIYHLAFAEYYNAELTTFDKGFKKLLDISKANIVVEK</sequence>
<dbReference type="Gene3D" id="3.40.50.1010">
    <property type="entry name" value="5'-nuclease"/>
    <property type="match status" value="1"/>
</dbReference>
<dbReference type="AlphaFoldDB" id="A0A6S6SLS9"/>
<evidence type="ECO:0000313" key="2">
    <source>
        <dbReference type="EMBL" id="CAA6805741.1"/>
    </source>
</evidence>